<accession>A0ABM1NAQ7</accession>
<keyword evidence="4" id="KW-1015">Disulfide bond</keyword>
<name>A0ABM1NAQ7_NICVS</name>
<evidence type="ECO:0000313" key="8">
    <source>
        <dbReference type="Proteomes" id="UP000695000"/>
    </source>
</evidence>
<protein>
    <recommendedName>
        <fullName evidence="6">Carboxylic ester hydrolase</fullName>
        <ecNumber evidence="6">3.1.1.-</ecNumber>
    </recommendedName>
</protein>
<dbReference type="GeneID" id="108567767"/>
<evidence type="ECO:0000313" key="9">
    <source>
        <dbReference type="RefSeq" id="XP_017783907.1"/>
    </source>
</evidence>
<dbReference type="Proteomes" id="UP000695000">
    <property type="component" value="Unplaced"/>
</dbReference>
<evidence type="ECO:0000256" key="2">
    <source>
        <dbReference type="ARBA" id="ARBA00022487"/>
    </source>
</evidence>
<dbReference type="EC" id="3.1.1.-" evidence="6"/>
<dbReference type="PANTHER" id="PTHR43142">
    <property type="entry name" value="CARBOXYLIC ESTER HYDROLASE"/>
    <property type="match status" value="1"/>
</dbReference>
<organism evidence="8 9">
    <name type="scientific">Nicrophorus vespilloides</name>
    <name type="common">Boreal carrion beetle</name>
    <dbReference type="NCBI Taxonomy" id="110193"/>
    <lineage>
        <taxon>Eukaryota</taxon>
        <taxon>Metazoa</taxon>
        <taxon>Ecdysozoa</taxon>
        <taxon>Arthropoda</taxon>
        <taxon>Hexapoda</taxon>
        <taxon>Insecta</taxon>
        <taxon>Pterygota</taxon>
        <taxon>Neoptera</taxon>
        <taxon>Endopterygota</taxon>
        <taxon>Coleoptera</taxon>
        <taxon>Polyphaga</taxon>
        <taxon>Staphyliniformia</taxon>
        <taxon>Silphidae</taxon>
        <taxon>Nicrophorinae</taxon>
        <taxon>Nicrophorus</taxon>
    </lineage>
</organism>
<feature type="domain" description="Carboxylesterase type B" evidence="7">
    <location>
        <begin position="21"/>
        <end position="543"/>
    </location>
</feature>
<dbReference type="InterPro" id="IPR029058">
    <property type="entry name" value="AB_hydrolase_fold"/>
</dbReference>
<reference evidence="9" key="1">
    <citation type="submission" date="2025-08" db="UniProtKB">
        <authorList>
            <consortium name="RefSeq"/>
        </authorList>
    </citation>
    <scope>IDENTIFICATION</scope>
    <source>
        <tissue evidence="9">Whole Larva</tissue>
    </source>
</reference>
<dbReference type="RefSeq" id="XP_017783907.1">
    <property type="nucleotide sequence ID" value="XM_017928418.1"/>
</dbReference>
<dbReference type="InterPro" id="IPR019819">
    <property type="entry name" value="Carboxylesterase_B_CS"/>
</dbReference>
<dbReference type="Gene3D" id="3.40.50.1820">
    <property type="entry name" value="alpha/beta hydrolase"/>
    <property type="match status" value="1"/>
</dbReference>
<keyword evidence="6" id="KW-0732">Signal</keyword>
<dbReference type="PROSITE" id="PS00122">
    <property type="entry name" value="CARBOXYLESTERASE_B_1"/>
    <property type="match status" value="1"/>
</dbReference>
<dbReference type="PROSITE" id="PS00941">
    <property type="entry name" value="CARBOXYLESTERASE_B_2"/>
    <property type="match status" value="1"/>
</dbReference>
<evidence type="ECO:0000256" key="3">
    <source>
        <dbReference type="ARBA" id="ARBA00022801"/>
    </source>
</evidence>
<keyword evidence="2" id="KW-0719">Serine esterase</keyword>
<evidence type="ECO:0000256" key="1">
    <source>
        <dbReference type="ARBA" id="ARBA00005964"/>
    </source>
</evidence>
<proteinExistence type="inferred from homology"/>
<dbReference type="SUPFAM" id="SSF53474">
    <property type="entry name" value="alpha/beta-Hydrolases"/>
    <property type="match status" value="1"/>
</dbReference>
<comment type="similarity">
    <text evidence="1 6">Belongs to the type-B carboxylesterase/lipase family.</text>
</comment>
<evidence type="ECO:0000256" key="6">
    <source>
        <dbReference type="RuleBase" id="RU361235"/>
    </source>
</evidence>
<gene>
    <name evidence="9" type="primary">LOC108567767</name>
</gene>
<dbReference type="Pfam" id="PF00135">
    <property type="entry name" value="COesterase"/>
    <property type="match status" value="1"/>
</dbReference>
<evidence type="ECO:0000256" key="5">
    <source>
        <dbReference type="ARBA" id="ARBA00023180"/>
    </source>
</evidence>
<feature type="signal peptide" evidence="6">
    <location>
        <begin position="1"/>
        <end position="18"/>
    </location>
</feature>
<keyword evidence="8" id="KW-1185">Reference proteome</keyword>
<keyword evidence="3 6" id="KW-0378">Hydrolase</keyword>
<dbReference type="InterPro" id="IPR002018">
    <property type="entry name" value="CarbesteraseB"/>
</dbReference>
<feature type="chain" id="PRO_5044980021" description="Carboxylic ester hydrolase" evidence="6">
    <location>
        <begin position="19"/>
        <end position="553"/>
    </location>
</feature>
<keyword evidence="5" id="KW-0325">Glycoprotein</keyword>
<sequence length="553" mass="63201">MKMRRLLVLFVSIFAVRDDGTLVTTRNGQIRGKLIKINSGREIRAFFGVRYAQPPIGELRFMPPQPLEKWDGIQKATEMNHAICAQRNILIPNSEMEGEEDCLFLNVYTPKNVSRNNLLPVMMYVHGGAFLFGTGNYRLFRPDNFLKHDVVLVVINYRLGPMGFLSTADDVVPGNNGLKDQTMALKWIQENIENFGGDSSKVTIIGQSAGAVCTHLHVISARSKGLFRASISQSGTALGSWSVAPPKYAYDVGRKLARLLNCPSESSSEMIDCMRKINTKRFYDVLHEFQFWDMDPLSTFIPVIETDHEGAFISEYPEETIKSGKVNPVTWLTGVNTEDGCVRSSGIIGNGLLDEFKENFHAIVPVSTYYHGNHTLSNDYTNAIRDYYFAKGFSTEQLTNLYTDNFFFVGAENSLKLHREYNKITLYYYLFGYRGSKSSSEAFAGNEDDYGVCHSDELFYLFPMDYKFKNGSKPTTQDLQMTERFSNLWMNFVYTKQPTPINSNWPYTKWEPVQTDNNEFFFIGGPNKFEMRERLFADRLEFWNGLQPLLRSK</sequence>
<dbReference type="InterPro" id="IPR019826">
    <property type="entry name" value="Carboxylesterase_B_AS"/>
</dbReference>
<evidence type="ECO:0000256" key="4">
    <source>
        <dbReference type="ARBA" id="ARBA00023157"/>
    </source>
</evidence>
<dbReference type="PANTHER" id="PTHR43142:SF1">
    <property type="entry name" value="CARBOXYLIC ESTER HYDROLASE"/>
    <property type="match status" value="1"/>
</dbReference>
<evidence type="ECO:0000259" key="7">
    <source>
        <dbReference type="Pfam" id="PF00135"/>
    </source>
</evidence>